<keyword evidence="1" id="KW-1133">Transmembrane helix</keyword>
<keyword evidence="1" id="KW-0812">Transmembrane</keyword>
<dbReference type="AlphaFoldDB" id="A0A162DB29"/>
<sequence>MKRNQFHSIVSTWPSALWNGSSRPVSFAIRFASTLAAQTRSSFLHTYAGCNDKQQPNTDNTGHFFFLSFFFLDVFYVTGAQQ</sequence>
<proteinExistence type="predicted"/>
<gene>
    <name evidence="2" type="ORF">APZ42_026478</name>
</gene>
<dbReference type="EMBL" id="LRGB01002076">
    <property type="protein sequence ID" value="KZS09374.1"/>
    <property type="molecule type" value="Genomic_DNA"/>
</dbReference>
<dbReference type="Proteomes" id="UP000076858">
    <property type="component" value="Unassembled WGS sequence"/>
</dbReference>
<accession>A0A162DB29</accession>
<evidence type="ECO:0000313" key="3">
    <source>
        <dbReference type="Proteomes" id="UP000076858"/>
    </source>
</evidence>
<feature type="transmembrane region" description="Helical" evidence="1">
    <location>
        <begin position="60"/>
        <end position="79"/>
    </location>
</feature>
<protein>
    <submittedName>
        <fullName evidence="2">Uncharacterized protein</fullName>
    </submittedName>
</protein>
<name>A0A162DB29_9CRUS</name>
<comment type="caution">
    <text evidence="2">The sequence shown here is derived from an EMBL/GenBank/DDBJ whole genome shotgun (WGS) entry which is preliminary data.</text>
</comment>
<reference evidence="2 3" key="1">
    <citation type="submission" date="2016-03" db="EMBL/GenBank/DDBJ databases">
        <title>EvidentialGene: Evidence-directed Construction of Genes on Genomes.</title>
        <authorList>
            <person name="Gilbert D.G."/>
            <person name="Choi J.-H."/>
            <person name="Mockaitis K."/>
            <person name="Colbourne J."/>
            <person name="Pfrender M."/>
        </authorList>
    </citation>
    <scope>NUCLEOTIDE SEQUENCE [LARGE SCALE GENOMIC DNA]</scope>
    <source>
        <strain evidence="2 3">Xinb3</strain>
        <tissue evidence="2">Complete organism</tissue>
    </source>
</reference>
<evidence type="ECO:0000313" key="2">
    <source>
        <dbReference type="EMBL" id="KZS09374.1"/>
    </source>
</evidence>
<organism evidence="2 3">
    <name type="scientific">Daphnia magna</name>
    <dbReference type="NCBI Taxonomy" id="35525"/>
    <lineage>
        <taxon>Eukaryota</taxon>
        <taxon>Metazoa</taxon>
        <taxon>Ecdysozoa</taxon>
        <taxon>Arthropoda</taxon>
        <taxon>Crustacea</taxon>
        <taxon>Branchiopoda</taxon>
        <taxon>Diplostraca</taxon>
        <taxon>Cladocera</taxon>
        <taxon>Anomopoda</taxon>
        <taxon>Daphniidae</taxon>
        <taxon>Daphnia</taxon>
    </lineage>
</organism>
<evidence type="ECO:0000256" key="1">
    <source>
        <dbReference type="SAM" id="Phobius"/>
    </source>
</evidence>
<keyword evidence="1" id="KW-0472">Membrane</keyword>
<keyword evidence="3" id="KW-1185">Reference proteome</keyword>